<sequence>MGIKRVLRTLTRKGLQHASFLLEIRDALSKATDDGPESTLPCDDAQNLTIRWGDSTPTGRFKKLPFFFFWLGLVSFLIALICSFSGPFSGADSAQCRGIYMYPAYARITGFDTNYSRLAKKYHLYLYREQGKDREPAADNVISLDGIPVLFIPGNAGSFKQVRSIAAAAAELYFENKDAIVNPNARNLDVFTADFNEDFTAFHGRTMLDQAEYLNEAMRYILTLYESSNAVGPPPRSVLILGHSMGGVVARVMPTLKNYVPASINTIITLSSPHAVAPATFDGDIIKIYDDVNEFWVQSYENASSSFAQNVSLISITGGILDTVLPADYTIVEHLIPYENGFTTYTTTIPGVWTPVDHLAIVWCDQLRKVLARLLLEIVDFKTPYKTIALPSRMREFRKHLLTGLESYTTQDLTLRNDANYNNLEISEDAQYIDANEFVLLGEMGSRYDRIFELPKQLDSYRFTALYSDGVEEVQIFFCKAMSSDYLPDKQLNELTGCLLATSDFVTIPSSAPGTKFPADSSEGGSQEPYHFLHVNETVLSTYEFILLKAPSVQKKSSFFVAELSTDIDSMQIKDGPLSFLFTRREYEFSGGSLFKEINFPHIWNSLISYRVSVNSAQRDPLFQPILKQSVERPFETKWHVDVTNGSHDISFHSIAPFVPIKDIYNSPLKFSLVCSPESTKVTLSLEINWHRTFKLLFLRYRLSVIAFAVAFTSLVIGYQFYQYQDSGDFMSFESAAKLFLSRHGMPLYFFVSILTPLTSLNLIQRVHGFLQYLGLERLALPFDKSLSMNAFFLGMSETFMWWLGPFLLSIVIFALITLARLIVLIEAGSVFLKEKLGSVAVLSEPSADSFQGLPFSSLKARNLLGTALLILSVFCYVPYQFALVVMALVQVIVCLKAALAKQTSNSQSINLVNYNNSFLLLLLFVVPINVPIVIVFLHNLAIRWETPFSSHHNFLSVLPAVLLIEKNAKFSIPKIRGTKDLRSTSVVAFLFYLATYSFLSGTRNLYWLHHLFNLLCAVIILTDIS</sequence>
<dbReference type="GO" id="GO:0050185">
    <property type="term" value="F:phosphatidylinositol deacylase activity"/>
    <property type="evidence" value="ECO:0007669"/>
    <property type="project" value="TreeGrafter"/>
</dbReference>
<keyword evidence="8 10" id="KW-1133">Transmembrane helix</keyword>
<dbReference type="PANTHER" id="PTHR15495">
    <property type="entry name" value="NEGATIVE REGULATOR OF VESICLE FORMATION-RELATED"/>
    <property type="match status" value="1"/>
</dbReference>
<dbReference type="GO" id="GO:0006505">
    <property type="term" value="P:GPI anchor metabolic process"/>
    <property type="evidence" value="ECO:0007669"/>
    <property type="project" value="TreeGrafter"/>
</dbReference>
<evidence type="ECO:0000313" key="14">
    <source>
        <dbReference type="Proteomes" id="UP000191024"/>
    </source>
</evidence>
<proteinExistence type="inferred from homology"/>
<keyword evidence="6 10" id="KW-0256">Endoplasmic reticulum</keyword>
<evidence type="ECO:0000256" key="4">
    <source>
        <dbReference type="ARBA" id="ARBA00022692"/>
    </source>
</evidence>
<evidence type="ECO:0000256" key="6">
    <source>
        <dbReference type="ARBA" id="ARBA00022824"/>
    </source>
</evidence>
<keyword evidence="9 10" id="KW-0472">Membrane</keyword>
<dbReference type="AlphaFoldDB" id="A0A1G4K9Z6"/>
<evidence type="ECO:0000259" key="11">
    <source>
        <dbReference type="Pfam" id="PF07819"/>
    </source>
</evidence>
<evidence type="ECO:0000256" key="2">
    <source>
        <dbReference type="ARBA" id="ARBA00006931"/>
    </source>
</evidence>
<reference evidence="13 14" key="1">
    <citation type="submission" date="2016-03" db="EMBL/GenBank/DDBJ databases">
        <authorList>
            <person name="Devillers H."/>
        </authorList>
    </citation>
    <scope>NUCLEOTIDE SEQUENCE [LARGE SCALE GENOMIC DNA]</scope>
    <source>
        <strain evidence="13">CBS 11717</strain>
    </source>
</reference>
<dbReference type="FunFam" id="3.40.50.1820:FF:000056">
    <property type="entry name" value="GPI inositol-deacylase"/>
    <property type="match status" value="1"/>
</dbReference>
<feature type="transmembrane region" description="Helical" evidence="10">
    <location>
        <begin position="67"/>
        <end position="88"/>
    </location>
</feature>
<feature type="transmembrane region" description="Helical" evidence="10">
    <location>
        <begin position="701"/>
        <end position="722"/>
    </location>
</feature>
<dbReference type="InterPro" id="IPR056824">
    <property type="entry name" value="PGAP1_TMD"/>
</dbReference>
<feature type="transmembrane region" description="Helical" evidence="10">
    <location>
        <begin position="919"/>
        <end position="943"/>
    </location>
</feature>
<dbReference type="Gene3D" id="3.40.50.1820">
    <property type="entry name" value="alpha/beta hydrolase"/>
    <property type="match status" value="1"/>
</dbReference>
<dbReference type="GO" id="GO:0006888">
    <property type="term" value="P:endoplasmic reticulum to Golgi vesicle-mediated transport"/>
    <property type="evidence" value="ECO:0007669"/>
    <property type="project" value="TreeGrafter"/>
</dbReference>
<keyword evidence="4 10" id="KW-0812">Transmembrane</keyword>
<evidence type="ECO:0000256" key="1">
    <source>
        <dbReference type="ARBA" id="ARBA00004477"/>
    </source>
</evidence>
<feature type="transmembrane region" description="Helical" evidence="10">
    <location>
        <begin position="800"/>
        <end position="826"/>
    </location>
</feature>
<organism evidence="13 14">
    <name type="scientific">Lachancea mirantina</name>
    <dbReference type="NCBI Taxonomy" id="1230905"/>
    <lineage>
        <taxon>Eukaryota</taxon>
        <taxon>Fungi</taxon>
        <taxon>Dikarya</taxon>
        <taxon>Ascomycota</taxon>
        <taxon>Saccharomycotina</taxon>
        <taxon>Saccharomycetes</taxon>
        <taxon>Saccharomycetales</taxon>
        <taxon>Saccharomycetaceae</taxon>
        <taxon>Lachancea</taxon>
    </lineage>
</organism>
<dbReference type="STRING" id="1230905.A0A1G4K9Z6"/>
<dbReference type="GO" id="GO:0015031">
    <property type="term" value="P:protein transport"/>
    <property type="evidence" value="ECO:0007669"/>
    <property type="project" value="UniProtKB-KW"/>
</dbReference>
<feature type="domain" description="GPI inositol-deacylase transmembrane" evidence="12">
    <location>
        <begin position="705"/>
        <end position="1023"/>
    </location>
</feature>
<dbReference type="EC" id="3.1.-.-" evidence="10"/>
<gene>
    <name evidence="13" type="ORF">LAMI_0G08394G</name>
</gene>
<comment type="function">
    <text evidence="10">Involved in inositol deacylation of GPI-anchored proteins which plays important roles in the quality control and ER-associated degradation of GPI-anchored proteins.</text>
</comment>
<evidence type="ECO:0000259" key="12">
    <source>
        <dbReference type="Pfam" id="PF25140"/>
    </source>
</evidence>
<dbReference type="GO" id="GO:0005789">
    <property type="term" value="C:endoplasmic reticulum membrane"/>
    <property type="evidence" value="ECO:0007669"/>
    <property type="project" value="UniProtKB-SubCell"/>
</dbReference>
<evidence type="ECO:0000256" key="10">
    <source>
        <dbReference type="RuleBase" id="RU365011"/>
    </source>
</evidence>
<dbReference type="InterPro" id="IPR012908">
    <property type="entry name" value="PGAP1-ab_dom-like"/>
</dbReference>
<dbReference type="InterPro" id="IPR029058">
    <property type="entry name" value="AB_hydrolase_fold"/>
</dbReference>
<name>A0A1G4K9Z6_9SACH</name>
<dbReference type="Pfam" id="PF25140">
    <property type="entry name" value="PGAP1_TMD"/>
    <property type="match status" value="1"/>
</dbReference>
<evidence type="ECO:0000256" key="9">
    <source>
        <dbReference type="ARBA" id="ARBA00023136"/>
    </source>
</evidence>
<dbReference type="Pfam" id="PF07819">
    <property type="entry name" value="PGAP1"/>
    <property type="match status" value="1"/>
</dbReference>
<dbReference type="InterPro" id="IPR039529">
    <property type="entry name" value="PGAP1/BST1"/>
</dbReference>
<dbReference type="SUPFAM" id="SSF53474">
    <property type="entry name" value="alpha/beta-Hydrolases"/>
    <property type="match status" value="1"/>
</dbReference>
<keyword evidence="5 10" id="KW-0378">Hydrolase</keyword>
<feature type="domain" description="GPI inositol-deacylase PGAP1-like alpha/beta" evidence="11">
    <location>
        <begin position="144"/>
        <end position="378"/>
    </location>
</feature>
<evidence type="ECO:0000256" key="5">
    <source>
        <dbReference type="ARBA" id="ARBA00022801"/>
    </source>
</evidence>
<keyword evidence="14" id="KW-1185">Reference proteome</keyword>
<protein>
    <recommendedName>
        <fullName evidence="10">GPI inositol-deacylase</fullName>
        <ecNumber evidence="10">3.1.-.-</ecNumber>
    </recommendedName>
</protein>
<keyword evidence="7 10" id="KW-0653">Protein transport</keyword>
<evidence type="ECO:0000256" key="7">
    <source>
        <dbReference type="ARBA" id="ARBA00022927"/>
    </source>
</evidence>
<comment type="similarity">
    <text evidence="2 10">Belongs to the GPI inositol-deacylase family.</text>
</comment>
<accession>A0A1G4K9Z6</accession>
<comment type="subcellular location">
    <subcellularLocation>
        <location evidence="1">Endoplasmic reticulum membrane</location>
        <topology evidence="1">Multi-pass membrane protein</topology>
    </subcellularLocation>
</comment>
<feature type="transmembrane region" description="Helical" evidence="10">
    <location>
        <begin position="748"/>
        <end position="765"/>
    </location>
</feature>
<dbReference type="PANTHER" id="PTHR15495:SF7">
    <property type="entry name" value="GPI INOSITOL-DEACYLASE"/>
    <property type="match status" value="1"/>
</dbReference>
<dbReference type="EMBL" id="LT598469">
    <property type="protein sequence ID" value="SCV00959.1"/>
    <property type="molecule type" value="Genomic_DNA"/>
</dbReference>
<evidence type="ECO:0000256" key="3">
    <source>
        <dbReference type="ARBA" id="ARBA00022448"/>
    </source>
</evidence>
<dbReference type="Pfam" id="PF25141">
    <property type="entry name" value="PGAP1_2nd"/>
    <property type="match status" value="1"/>
</dbReference>
<feature type="transmembrane region" description="Helical" evidence="10">
    <location>
        <begin position="982"/>
        <end position="1000"/>
    </location>
</feature>
<keyword evidence="3 10" id="KW-0813">Transport</keyword>
<evidence type="ECO:0000256" key="8">
    <source>
        <dbReference type="ARBA" id="ARBA00022989"/>
    </source>
</evidence>
<dbReference type="Proteomes" id="UP000191024">
    <property type="component" value="Chromosome G"/>
</dbReference>
<evidence type="ECO:0000313" key="13">
    <source>
        <dbReference type="EMBL" id="SCV00959.1"/>
    </source>
</evidence>
<dbReference type="OrthoDB" id="348976at2759"/>
<feature type="transmembrane region" description="Helical" evidence="10">
    <location>
        <begin position="869"/>
        <end position="899"/>
    </location>
</feature>